<reference evidence="6" key="1">
    <citation type="journal article" date="2019" name="Int. J. Syst. Evol. Microbiol.">
        <title>The Global Catalogue of Microorganisms (GCM) 10K type strain sequencing project: providing services to taxonomists for standard genome sequencing and annotation.</title>
        <authorList>
            <consortium name="The Broad Institute Genomics Platform"/>
            <consortium name="The Broad Institute Genome Sequencing Center for Infectious Disease"/>
            <person name="Wu L."/>
            <person name="Ma J."/>
        </authorList>
    </citation>
    <scope>NUCLEOTIDE SEQUENCE [LARGE SCALE GENOMIC DNA]</scope>
    <source>
        <strain evidence="6">JCM 17021</strain>
    </source>
</reference>
<keyword evidence="6" id="KW-1185">Reference proteome</keyword>
<keyword evidence="2" id="KW-0443">Lipid metabolism</keyword>
<dbReference type="PANTHER" id="PTHR11941">
    <property type="entry name" value="ENOYL-COA HYDRATASE-RELATED"/>
    <property type="match status" value="1"/>
</dbReference>
<keyword evidence="3" id="KW-0456">Lyase</keyword>
<dbReference type="InterPro" id="IPR001753">
    <property type="entry name" value="Enoyl-CoA_hydra/iso"/>
</dbReference>
<dbReference type="InterPro" id="IPR029045">
    <property type="entry name" value="ClpP/crotonase-like_dom_sf"/>
</dbReference>
<comment type="similarity">
    <text evidence="1 4">Belongs to the enoyl-CoA hydratase/isomerase family.</text>
</comment>
<dbReference type="InterPro" id="IPR014748">
    <property type="entry name" value="Enoyl-CoA_hydra_C"/>
</dbReference>
<dbReference type="Pfam" id="PF00378">
    <property type="entry name" value="ECH_1"/>
    <property type="match status" value="1"/>
</dbReference>
<evidence type="ECO:0000256" key="1">
    <source>
        <dbReference type="ARBA" id="ARBA00005254"/>
    </source>
</evidence>
<evidence type="ECO:0000256" key="2">
    <source>
        <dbReference type="ARBA" id="ARBA00023098"/>
    </source>
</evidence>
<dbReference type="SUPFAM" id="SSF52096">
    <property type="entry name" value="ClpP/crotonase"/>
    <property type="match status" value="1"/>
</dbReference>
<dbReference type="PANTHER" id="PTHR11941:SF169">
    <property type="entry name" value="(7AS)-7A-METHYL-1,5-DIOXO-2,3,5,6,7,7A-HEXAHYDRO-1H-INDENE-CARBOXYL-COA HYDROLASE"/>
    <property type="match status" value="1"/>
</dbReference>
<evidence type="ECO:0000313" key="5">
    <source>
        <dbReference type="EMBL" id="GAA3886068.1"/>
    </source>
</evidence>
<organism evidence="5 6">
    <name type="scientific">Leifsonia kafniensis</name>
    <dbReference type="NCBI Taxonomy" id="475957"/>
    <lineage>
        <taxon>Bacteria</taxon>
        <taxon>Bacillati</taxon>
        <taxon>Actinomycetota</taxon>
        <taxon>Actinomycetes</taxon>
        <taxon>Micrococcales</taxon>
        <taxon>Microbacteriaceae</taxon>
        <taxon>Leifsonia</taxon>
    </lineage>
</organism>
<dbReference type="Gene3D" id="1.10.12.10">
    <property type="entry name" value="Lyase 2-enoyl-coa Hydratase, Chain A, domain 2"/>
    <property type="match status" value="1"/>
</dbReference>
<accession>A0ABP7KUG5</accession>
<dbReference type="CDD" id="cd06558">
    <property type="entry name" value="crotonase-like"/>
    <property type="match status" value="1"/>
</dbReference>
<dbReference type="PROSITE" id="PS00166">
    <property type="entry name" value="ENOYL_COA_HYDRATASE"/>
    <property type="match status" value="1"/>
</dbReference>
<name>A0ABP7KUG5_9MICO</name>
<evidence type="ECO:0000256" key="3">
    <source>
        <dbReference type="ARBA" id="ARBA00023239"/>
    </source>
</evidence>
<dbReference type="RefSeq" id="WP_345068209.1">
    <property type="nucleotide sequence ID" value="NZ_BAABCN010000010.1"/>
</dbReference>
<dbReference type="Gene3D" id="3.90.226.10">
    <property type="entry name" value="2-enoyl-CoA Hydratase, Chain A, domain 1"/>
    <property type="match status" value="1"/>
</dbReference>
<dbReference type="InterPro" id="IPR018376">
    <property type="entry name" value="Enoyl-CoA_hyd/isom_CS"/>
</dbReference>
<sequence length="264" mass="28029">MSDVATAEAEILYEVRDHVAYVTLNRPKSLNAITHGMDDSLARIWDEIDADPEIWVVLLSASGERAFSAGADISGGVSTRDKRLAIGGGLTGVGGPLRILKKPLIAAVQGYVLGAGFELAMCADIIVAADTAKFSLPEIKVGIIGEAGVVHRAVRQLPYRVAMSLILTGERMPAEQALHYGLVNEVVTADALTEAAEAWARKLTSASPLAQQAAKHAVNARLGHPLEVAVATKFDVIEEYASSHDVVEGQAAFVGKRLPEWTGR</sequence>
<dbReference type="Proteomes" id="UP001501803">
    <property type="component" value="Unassembled WGS sequence"/>
</dbReference>
<evidence type="ECO:0000256" key="4">
    <source>
        <dbReference type="RuleBase" id="RU003707"/>
    </source>
</evidence>
<protein>
    <submittedName>
        <fullName evidence="5">Crotonase/enoyl-CoA hydratase family protein</fullName>
    </submittedName>
</protein>
<comment type="caution">
    <text evidence="5">The sequence shown here is derived from an EMBL/GenBank/DDBJ whole genome shotgun (WGS) entry which is preliminary data.</text>
</comment>
<gene>
    <name evidence="5" type="ORF">GCM10022381_30250</name>
</gene>
<evidence type="ECO:0000313" key="6">
    <source>
        <dbReference type="Proteomes" id="UP001501803"/>
    </source>
</evidence>
<proteinExistence type="inferred from homology"/>
<dbReference type="EMBL" id="BAABCN010000010">
    <property type="protein sequence ID" value="GAA3886068.1"/>
    <property type="molecule type" value="Genomic_DNA"/>
</dbReference>